<gene>
    <name evidence="6" type="primary">mreB</name>
    <name evidence="7" type="ORF">FTV88_1115</name>
</gene>
<keyword evidence="8" id="KW-1185">Reference proteome</keyword>
<comment type="function">
    <text evidence="6">Forms membrane-associated dynamic filaments that are essential for cell shape determination. Acts by regulating cell wall synthesis and cell elongation, and thus cell shape. A feedback loop between cell geometry and MreB localization may maintain elongated cell shape by targeting cell wall growth to regions of negative cell wall curvature.</text>
</comment>
<dbReference type="NCBIfam" id="NF010539">
    <property type="entry name" value="PRK13927.1"/>
    <property type="match status" value="1"/>
</dbReference>
<dbReference type="KEGG" id="hcv:FTV88_1115"/>
<feature type="binding site" evidence="6">
    <location>
        <begin position="12"/>
        <end position="14"/>
    </location>
    <ligand>
        <name>ATP</name>
        <dbReference type="ChEBI" id="CHEBI:30616"/>
    </ligand>
</feature>
<evidence type="ECO:0000256" key="1">
    <source>
        <dbReference type="ARBA" id="ARBA00022490"/>
    </source>
</evidence>
<dbReference type="GO" id="GO:0005524">
    <property type="term" value="F:ATP binding"/>
    <property type="evidence" value="ECO:0007669"/>
    <property type="project" value="UniProtKB-KW"/>
</dbReference>
<evidence type="ECO:0000256" key="5">
    <source>
        <dbReference type="ARBA" id="ARBA00023458"/>
    </source>
</evidence>
<feature type="binding site" evidence="6">
    <location>
        <begin position="205"/>
        <end position="208"/>
    </location>
    <ligand>
        <name>ATP</name>
        <dbReference type="ChEBI" id="CHEBI:30616"/>
    </ligand>
</feature>
<dbReference type="GO" id="GO:0000902">
    <property type="term" value="P:cell morphogenesis"/>
    <property type="evidence" value="ECO:0007669"/>
    <property type="project" value="InterPro"/>
</dbReference>
<dbReference type="EMBL" id="CP045875">
    <property type="protein sequence ID" value="QGG47262.1"/>
    <property type="molecule type" value="Genomic_DNA"/>
</dbReference>
<sequence>MFTRDLGIDLGTANTLVHLKLKGIILREPSVVAIQRDTGAVMAVGEEAKQMIGRTPGNITAIRPMKDGVIADFDITMAMLRYFIRKALKGSNLLTRVRVVICVPCGVTAVEERAVKEAAIQAGAREAYLIEEPMAAAIGAGLPVHEPKGNMIVDIGGGTTEVAVISLGGIVTAKSIRVAGDEMDEAISHYIKRQYNLAIGERTAEEIKITIGSAYLERAEDFKKTMDVRGRDLVTGLPKTVLVSAEEIQKAMAEPVASIIDAIKVCLEKTPPELAADLMEHGIVMAGGGSLVQGLDRLVSLQTGMPVYQAEEPLSAVALGTGRVLENISALRRVLLPQKRLG</sequence>
<dbReference type="PANTHER" id="PTHR42749:SF1">
    <property type="entry name" value="CELL SHAPE-DETERMINING PROTEIN MREB"/>
    <property type="match status" value="1"/>
</dbReference>
<dbReference type="InterPro" id="IPR056546">
    <property type="entry name" value="MreB_MamK-like"/>
</dbReference>
<reference evidence="8" key="1">
    <citation type="submission" date="2019-11" db="EMBL/GenBank/DDBJ databases">
        <title>Genome sequence of Heliorestis convoluta strain HH, an alkaliphilic and minimalistic phototrophic bacterium from a soda lake in Egypt.</title>
        <authorList>
            <person name="Dewey E.D."/>
            <person name="Stokes L.M."/>
            <person name="Burchell B.M."/>
            <person name="Shaffer K.N."/>
            <person name="Huntington A.M."/>
            <person name="Baker J.M."/>
            <person name="Nadendla S."/>
            <person name="Giglio M.G."/>
            <person name="Touchman J.W."/>
            <person name="Blankenship R.E."/>
            <person name="Madigan M.T."/>
            <person name="Sattley W.M."/>
        </authorList>
    </citation>
    <scope>NUCLEOTIDE SEQUENCE [LARGE SCALE GENOMIC DNA]</scope>
    <source>
        <strain evidence="8">HH</strain>
    </source>
</reference>
<dbReference type="GO" id="GO:0008360">
    <property type="term" value="P:regulation of cell shape"/>
    <property type="evidence" value="ECO:0007669"/>
    <property type="project" value="UniProtKB-UniRule"/>
</dbReference>
<keyword evidence="1 6" id="KW-0963">Cytoplasm</keyword>
<evidence type="ECO:0000256" key="4">
    <source>
        <dbReference type="ARBA" id="ARBA00022960"/>
    </source>
</evidence>
<evidence type="ECO:0000313" key="8">
    <source>
        <dbReference type="Proteomes" id="UP000366051"/>
    </source>
</evidence>
<comment type="subcellular location">
    <subcellularLocation>
        <location evidence="6">Cytoplasm</location>
    </subcellularLocation>
    <text evidence="6">Membrane-associated.</text>
</comment>
<dbReference type="RefSeq" id="WP_153724679.1">
    <property type="nucleotide sequence ID" value="NZ_CP045875.1"/>
</dbReference>
<dbReference type="Pfam" id="PF06723">
    <property type="entry name" value="MreB_Mbl"/>
    <property type="match status" value="1"/>
</dbReference>
<dbReference type="Proteomes" id="UP000366051">
    <property type="component" value="Chromosome"/>
</dbReference>
<keyword evidence="3 6" id="KW-0067">ATP-binding</keyword>
<dbReference type="InterPro" id="IPR043129">
    <property type="entry name" value="ATPase_NBD"/>
</dbReference>
<dbReference type="Gene3D" id="3.30.420.40">
    <property type="match status" value="3"/>
</dbReference>
<dbReference type="PANTHER" id="PTHR42749">
    <property type="entry name" value="CELL SHAPE-DETERMINING PROTEIN MREB"/>
    <property type="match status" value="1"/>
</dbReference>
<dbReference type="PRINTS" id="PR01652">
    <property type="entry name" value="SHAPEPROTEIN"/>
</dbReference>
<evidence type="ECO:0000256" key="2">
    <source>
        <dbReference type="ARBA" id="ARBA00022741"/>
    </source>
</evidence>
<dbReference type="SUPFAM" id="SSF53067">
    <property type="entry name" value="Actin-like ATPase domain"/>
    <property type="match status" value="2"/>
</dbReference>
<evidence type="ECO:0000313" key="7">
    <source>
        <dbReference type="EMBL" id="QGG47262.1"/>
    </source>
</evidence>
<feature type="binding site" evidence="6">
    <location>
        <begin position="157"/>
        <end position="159"/>
    </location>
    <ligand>
        <name>ATP</name>
        <dbReference type="ChEBI" id="CHEBI:30616"/>
    </ligand>
</feature>
<dbReference type="HAMAP" id="MF_02207">
    <property type="entry name" value="MreB"/>
    <property type="match status" value="1"/>
</dbReference>
<organism evidence="7 8">
    <name type="scientific">Heliorestis convoluta</name>
    <dbReference type="NCBI Taxonomy" id="356322"/>
    <lineage>
        <taxon>Bacteria</taxon>
        <taxon>Bacillati</taxon>
        <taxon>Bacillota</taxon>
        <taxon>Clostridia</taxon>
        <taxon>Eubacteriales</taxon>
        <taxon>Heliobacteriaceae</taxon>
        <taxon>Heliorestis</taxon>
    </lineage>
</organism>
<dbReference type="AlphaFoldDB" id="A0A5Q2N1U4"/>
<keyword evidence="2 6" id="KW-0547">Nucleotide-binding</keyword>
<comment type="subunit">
    <text evidence="6">Forms polymers.</text>
</comment>
<keyword evidence="4 6" id="KW-0133">Cell shape</keyword>
<dbReference type="CDD" id="cd10225">
    <property type="entry name" value="ASKHA_NBD_MreB-like"/>
    <property type="match status" value="1"/>
</dbReference>
<comment type="similarity">
    <text evidence="5 6">Belongs to the FtsA/MreB family.</text>
</comment>
<proteinExistence type="inferred from homology"/>
<feature type="binding site" evidence="6">
    <location>
        <begin position="288"/>
        <end position="291"/>
    </location>
    <ligand>
        <name>ATP</name>
        <dbReference type="ChEBI" id="CHEBI:30616"/>
    </ligand>
</feature>
<dbReference type="InterPro" id="IPR004753">
    <property type="entry name" value="MreB"/>
</dbReference>
<name>A0A5Q2N1U4_9FIRM</name>
<dbReference type="OrthoDB" id="9768127at2"/>
<dbReference type="GO" id="GO:0005737">
    <property type="term" value="C:cytoplasm"/>
    <property type="evidence" value="ECO:0007669"/>
    <property type="project" value="UniProtKB-SubCell"/>
</dbReference>
<accession>A0A5Q2N1U4</accession>
<dbReference type="NCBIfam" id="TIGR00904">
    <property type="entry name" value="mreB"/>
    <property type="match status" value="1"/>
</dbReference>
<protein>
    <recommendedName>
        <fullName evidence="6">Cell shape-determining protein MreB</fullName>
    </recommendedName>
</protein>
<evidence type="ECO:0000256" key="3">
    <source>
        <dbReference type="ARBA" id="ARBA00022840"/>
    </source>
</evidence>
<evidence type="ECO:0000256" key="6">
    <source>
        <dbReference type="HAMAP-Rule" id="MF_02207"/>
    </source>
</evidence>